<dbReference type="GO" id="GO:0016810">
    <property type="term" value="F:hydrolase activity, acting on carbon-nitrogen (but not peptide) bonds"/>
    <property type="evidence" value="ECO:0007669"/>
    <property type="project" value="InterPro"/>
</dbReference>
<dbReference type="Pfam" id="PF01979">
    <property type="entry name" value="Amidohydro_1"/>
    <property type="match status" value="1"/>
</dbReference>
<evidence type="ECO:0000259" key="4">
    <source>
        <dbReference type="Pfam" id="PF01979"/>
    </source>
</evidence>
<evidence type="ECO:0000313" key="6">
    <source>
        <dbReference type="EMBL" id="HHM43954.1"/>
    </source>
</evidence>
<organism evidence="6">
    <name type="scientific">Caldiarchaeum subterraneum</name>
    <dbReference type="NCBI Taxonomy" id="311458"/>
    <lineage>
        <taxon>Archaea</taxon>
        <taxon>Nitrososphaerota</taxon>
        <taxon>Candidatus Caldarchaeales</taxon>
        <taxon>Candidatus Caldarchaeaceae</taxon>
        <taxon>Candidatus Caldarchaeum</taxon>
    </lineage>
</organism>
<dbReference type="EMBL" id="DRXH01000052">
    <property type="protein sequence ID" value="HHM43954.1"/>
    <property type="molecule type" value="Genomic_DNA"/>
</dbReference>
<dbReference type="GO" id="GO:0046872">
    <property type="term" value="F:metal ion binding"/>
    <property type="evidence" value="ECO:0007669"/>
    <property type="project" value="UniProtKB-KW"/>
</dbReference>
<keyword evidence="3" id="KW-0862">Zinc</keyword>
<keyword evidence="2" id="KW-0378">Hydrolase</keyword>
<accession>A0A7J3VS21</accession>
<sequence length="440" mass="48301">MFLVRGRFVVTMDGSLRVLRHGGVVVDDGVIVEVGPYDVLRNNYRGVDVVGDEWKVVAPGFINCHYHSREQLAQTLFPDGLGEVEWFRKFCLPYHQTLSPDDEKLAFTLALTSMALNGVTTFADGGLIYPSTTLEALQTIPLRCFASTWCWDLPETIPKTAEEALAELKNLYQSFMGRMKGLVRVCAAPISVETCSPQLLEEVFHWAREKELKTYIHVASFRQDKSDGSTAVEYLYSKSLLGQDTNLLHAIHLTDRDVRLVAETGAAAVCCPMSSLTKGKGLTIRGKYPEMLRLGVRVGLGADGAPSTHHTDILRLASLFAGLFRDSRMDAGVIPAVEALKAATSTAAMVLGLEDEVGSLEVGKRADIVLLDVRRPAFTPSMDIIRSLVFSATGDAVDTVIVDGRLVVSGGRVLGLDYEKLYRAVEKTVERIGSEFQRPM</sequence>
<dbReference type="InterPro" id="IPR032466">
    <property type="entry name" value="Metal_Hydrolase"/>
</dbReference>
<dbReference type="SUPFAM" id="SSF51556">
    <property type="entry name" value="Metallo-dependent hydrolases"/>
    <property type="match status" value="1"/>
</dbReference>
<proteinExistence type="predicted"/>
<feature type="domain" description="Amidohydrolase-related" evidence="4">
    <location>
        <begin position="56"/>
        <end position="407"/>
    </location>
</feature>
<dbReference type="Gene3D" id="3.20.20.140">
    <property type="entry name" value="Metal-dependent hydrolases"/>
    <property type="match status" value="1"/>
</dbReference>
<dbReference type="InterPro" id="IPR011059">
    <property type="entry name" value="Metal-dep_hydrolase_composite"/>
</dbReference>
<dbReference type="Pfam" id="PF22039">
    <property type="entry name" value="HUTI_composite_bact"/>
    <property type="match status" value="1"/>
</dbReference>
<evidence type="ECO:0008006" key="7">
    <source>
        <dbReference type="Google" id="ProtNLM"/>
    </source>
</evidence>
<reference evidence="6" key="1">
    <citation type="journal article" date="2020" name="mSystems">
        <title>Genome- and Community-Level Interaction Insights into Carbon Utilization and Element Cycling Functions of Hydrothermarchaeota in Hydrothermal Sediment.</title>
        <authorList>
            <person name="Zhou Z."/>
            <person name="Liu Y."/>
            <person name="Xu W."/>
            <person name="Pan J."/>
            <person name="Luo Z.H."/>
            <person name="Li M."/>
        </authorList>
    </citation>
    <scope>NUCLEOTIDE SEQUENCE [LARGE SCALE GENOMIC DNA]</scope>
    <source>
        <strain evidence="6">SpSt-1074</strain>
    </source>
</reference>
<dbReference type="PANTHER" id="PTHR43794:SF5">
    <property type="entry name" value="CHLOROHYDROLASE FAMILY PROTEIN"/>
    <property type="match status" value="1"/>
</dbReference>
<keyword evidence="1" id="KW-0479">Metal-binding</keyword>
<dbReference type="AlphaFoldDB" id="A0A7J3VS21"/>
<dbReference type="InterPro" id="IPR050287">
    <property type="entry name" value="MTA/SAH_deaminase"/>
</dbReference>
<dbReference type="SUPFAM" id="SSF51338">
    <property type="entry name" value="Composite domain of metallo-dependent hydrolases"/>
    <property type="match status" value="1"/>
</dbReference>
<evidence type="ECO:0000259" key="5">
    <source>
        <dbReference type="Pfam" id="PF22039"/>
    </source>
</evidence>
<evidence type="ECO:0000256" key="3">
    <source>
        <dbReference type="ARBA" id="ARBA00022833"/>
    </source>
</evidence>
<evidence type="ECO:0000256" key="1">
    <source>
        <dbReference type="ARBA" id="ARBA00022723"/>
    </source>
</evidence>
<dbReference type="InterPro" id="IPR054418">
    <property type="entry name" value="MQNX/HUTI_composite_N"/>
</dbReference>
<gene>
    <name evidence="6" type="ORF">ENM31_01465</name>
</gene>
<name>A0A7J3VS21_CALS0</name>
<protein>
    <recommendedName>
        <fullName evidence="7">Amidohydrolase</fullName>
    </recommendedName>
</protein>
<feature type="domain" description="Aminodeoxyfutalosine deaminase/Imidazolonepropionase-like composite" evidence="5">
    <location>
        <begin position="22"/>
        <end position="43"/>
    </location>
</feature>
<dbReference type="InterPro" id="IPR006680">
    <property type="entry name" value="Amidohydro-rel"/>
</dbReference>
<dbReference type="PANTHER" id="PTHR43794">
    <property type="entry name" value="AMINOHYDROLASE SSNA-RELATED"/>
    <property type="match status" value="1"/>
</dbReference>
<comment type="caution">
    <text evidence="6">The sequence shown here is derived from an EMBL/GenBank/DDBJ whole genome shotgun (WGS) entry which is preliminary data.</text>
</comment>
<dbReference type="Gene3D" id="2.30.40.10">
    <property type="entry name" value="Urease, subunit C, domain 1"/>
    <property type="match status" value="1"/>
</dbReference>
<evidence type="ECO:0000256" key="2">
    <source>
        <dbReference type="ARBA" id="ARBA00022801"/>
    </source>
</evidence>